<protein>
    <recommendedName>
        <fullName evidence="4">Lipoprotein</fullName>
    </recommendedName>
</protein>
<dbReference type="AlphaFoldDB" id="A0A1B4XCC8"/>
<evidence type="ECO:0000313" key="3">
    <source>
        <dbReference type="Proteomes" id="UP000243180"/>
    </source>
</evidence>
<sequence length="184" mass="19899">MQLKIKGFSLVFVLMISGCLSSGPANNTGFGQIKRIEDLEGVYGNLGEASPGRGPFYLSKIIWPKDDELDHKNVENIEVRKITSEMLKVKAVTNGVVKKETTYVKGKDFDINGGRISLNVGGGIAGLKGGEPLVGPYYESAELGLDSTGHGKYRQSFATAGLVYLFLPIAIGGNEDVRFVRLEK</sequence>
<dbReference type="InParanoid" id="A0A1B4XCC8"/>
<proteinExistence type="predicted"/>
<gene>
    <name evidence="2" type="ORF">SCL_0163</name>
</gene>
<dbReference type="PROSITE" id="PS51257">
    <property type="entry name" value="PROKAR_LIPOPROTEIN"/>
    <property type="match status" value="1"/>
</dbReference>
<keyword evidence="1" id="KW-0732">Signal</keyword>
<feature type="signal peptide" evidence="1">
    <location>
        <begin position="1"/>
        <end position="27"/>
    </location>
</feature>
<evidence type="ECO:0000313" key="2">
    <source>
        <dbReference type="EMBL" id="BAV32487.1"/>
    </source>
</evidence>
<dbReference type="EMBL" id="AP014879">
    <property type="protein sequence ID" value="BAV32487.1"/>
    <property type="molecule type" value="Genomic_DNA"/>
</dbReference>
<organism evidence="2 3">
    <name type="scientific">Sulfuricaulis limicola</name>
    <dbReference type="NCBI Taxonomy" id="1620215"/>
    <lineage>
        <taxon>Bacteria</taxon>
        <taxon>Pseudomonadati</taxon>
        <taxon>Pseudomonadota</taxon>
        <taxon>Gammaproteobacteria</taxon>
        <taxon>Acidiferrobacterales</taxon>
        <taxon>Acidiferrobacteraceae</taxon>
        <taxon>Sulfuricaulis</taxon>
    </lineage>
</organism>
<keyword evidence="3" id="KW-1185">Reference proteome</keyword>
<evidence type="ECO:0008006" key="4">
    <source>
        <dbReference type="Google" id="ProtNLM"/>
    </source>
</evidence>
<name>A0A1B4XCC8_9GAMM</name>
<evidence type="ECO:0000256" key="1">
    <source>
        <dbReference type="SAM" id="SignalP"/>
    </source>
</evidence>
<dbReference type="Proteomes" id="UP000243180">
    <property type="component" value="Chromosome"/>
</dbReference>
<feature type="chain" id="PRO_5008572268" description="Lipoprotein" evidence="1">
    <location>
        <begin position="28"/>
        <end position="184"/>
    </location>
</feature>
<reference evidence="2 3" key="1">
    <citation type="submission" date="2015-05" db="EMBL/GenBank/DDBJ databases">
        <title>Complete genome sequence of a sulfur-oxidizing gammaproteobacterium strain HA5.</title>
        <authorList>
            <person name="Miura A."/>
            <person name="Kojima H."/>
            <person name="Fukui M."/>
        </authorList>
    </citation>
    <scope>NUCLEOTIDE SEQUENCE [LARGE SCALE GENOMIC DNA]</scope>
    <source>
        <strain evidence="2 3">HA5</strain>
    </source>
</reference>
<dbReference type="RefSeq" id="WP_148664937.1">
    <property type="nucleotide sequence ID" value="NZ_AP014879.1"/>
</dbReference>
<dbReference type="KEGG" id="slim:SCL_0163"/>
<dbReference type="OrthoDB" id="5540881at2"/>
<accession>A0A1B4XCC8</accession>